<dbReference type="GO" id="GO:0031032">
    <property type="term" value="P:actomyosin structure organization"/>
    <property type="evidence" value="ECO:0007669"/>
    <property type="project" value="TreeGrafter"/>
</dbReference>
<dbReference type="GO" id="GO:0005856">
    <property type="term" value="C:cytoskeleton"/>
    <property type="evidence" value="ECO:0007669"/>
    <property type="project" value="TreeGrafter"/>
</dbReference>
<organism evidence="3">
    <name type="scientific">Mesocestoides corti</name>
    <name type="common">Flatworm</name>
    <dbReference type="NCBI Taxonomy" id="53468"/>
    <lineage>
        <taxon>Eukaryota</taxon>
        <taxon>Metazoa</taxon>
        <taxon>Spiralia</taxon>
        <taxon>Lophotrochozoa</taxon>
        <taxon>Platyhelminthes</taxon>
        <taxon>Cestoda</taxon>
        <taxon>Eucestoda</taxon>
        <taxon>Cyclophyllidea</taxon>
        <taxon>Mesocestoididae</taxon>
        <taxon>Mesocestoides</taxon>
    </lineage>
</organism>
<dbReference type="InterPro" id="IPR035963">
    <property type="entry name" value="FERM_2"/>
</dbReference>
<dbReference type="InterPro" id="IPR019748">
    <property type="entry name" value="FERM_central"/>
</dbReference>
<sequence length="249" mass="27870">MDLKSNPPSPRRTSPAFRKRSFQTARTSEGDVPNDSQRANTLPPAPPAGVKFAITADSAQLSRPSSTAATVVYSNTAIYSPIPNVGTRGVDTAAITFTVEVKLLSDEQQPLLVDVSASALGQWLFDEVINRLGGVLEREYFGLRYLDKSKQRQWLDLSKTVYKQLKNVCPRTLNFRVKHYPGKPLGELKQEKSRYFLYLQLRRDLHSGRLIGRNNDMHVLAAHILQGKCNAPRPQNTFIQIASQPKQLP</sequence>
<feature type="domain" description="FERM" evidence="2">
    <location>
        <begin position="97"/>
        <end position="249"/>
    </location>
</feature>
<evidence type="ECO:0000256" key="1">
    <source>
        <dbReference type="SAM" id="MobiDB-lite"/>
    </source>
</evidence>
<dbReference type="PROSITE" id="PS50057">
    <property type="entry name" value="FERM_3"/>
    <property type="match status" value="1"/>
</dbReference>
<dbReference type="InterPro" id="IPR019749">
    <property type="entry name" value="Band_41_domain"/>
</dbReference>
<proteinExistence type="predicted"/>
<dbReference type="CDD" id="cd14473">
    <property type="entry name" value="FERM_B-lobe"/>
    <property type="match status" value="1"/>
</dbReference>
<name>A0A5K3F284_MESCO</name>
<evidence type="ECO:0000259" key="2">
    <source>
        <dbReference type="PROSITE" id="PS50057"/>
    </source>
</evidence>
<dbReference type="PANTHER" id="PTHR23280">
    <property type="entry name" value="4.1 G PROTEIN"/>
    <property type="match status" value="1"/>
</dbReference>
<dbReference type="Pfam" id="PF09379">
    <property type="entry name" value="FERM_N"/>
    <property type="match status" value="1"/>
</dbReference>
<dbReference type="Gene3D" id="3.10.20.90">
    <property type="entry name" value="Phosphatidylinositol 3-kinase Catalytic Subunit, Chain A, domain 1"/>
    <property type="match status" value="1"/>
</dbReference>
<dbReference type="InterPro" id="IPR029071">
    <property type="entry name" value="Ubiquitin-like_domsf"/>
</dbReference>
<dbReference type="SMART" id="SM00295">
    <property type="entry name" value="B41"/>
    <property type="match status" value="1"/>
</dbReference>
<dbReference type="Gene3D" id="1.20.80.60">
    <property type="match status" value="1"/>
</dbReference>
<protein>
    <submittedName>
        <fullName evidence="3">FERM domain-containing protein</fullName>
    </submittedName>
</protein>
<dbReference type="InterPro" id="IPR000299">
    <property type="entry name" value="FERM_domain"/>
</dbReference>
<dbReference type="WBParaSite" id="MCU_004335-RD">
    <property type="protein sequence ID" value="MCU_004335-RD"/>
    <property type="gene ID" value="MCU_004335"/>
</dbReference>
<reference evidence="3" key="1">
    <citation type="submission" date="2019-11" db="UniProtKB">
        <authorList>
            <consortium name="WormBaseParasite"/>
        </authorList>
    </citation>
    <scope>IDENTIFICATION</scope>
</reference>
<evidence type="ECO:0000313" key="3">
    <source>
        <dbReference type="WBParaSite" id="MCU_004335-RD"/>
    </source>
</evidence>
<dbReference type="SUPFAM" id="SSF47031">
    <property type="entry name" value="Second domain of FERM"/>
    <property type="match status" value="1"/>
</dbReference>
<feature type="region of interest" description="Disordered" evidence="1">
    <location>
        <begin position="1"/>
        <end position="48"/>
    </location>
</feature>
<dbReference type="PANTHER" id="PTHR23280:SF32">
    <property type="entry name" value="FI22325P1"/>
    <property type="match status" value="1"/>
</dbReference>
<dbReference type="AlphaFoldDB" id="A0A5K3F284"/>
<accession>A0A5K3F284</accession>
<dbReference type="SUPFAM" id="SSF54236">
    <property type="entry name" value="Ubiquitin-like"/>
    <property type="match status" value="1"/>
</dbReference>
<dbReference type="InterPro" id="IPR018979">
    <property type="entry name" value="FERM_N"/>
</dbReference>